<evidence type="ECO:0000313" key="4">
    <source>
        <dbReference type="Proteomes" id="UP001642484"/>
    </source>
</evidence>
<sequence>MDTANVLLELQSSATWDAVQDELLLRLLQSLRDGILRRVESTEERLQATAQRAEAVGLKLRSANCQLEILAQSQFLEHRIQTDEDEVEQMVESHTEDLWSSCDLQQIPEAEFEAIKTALALGQTFVQEQVPEDWPPLPEVVGSEAWQSSWITPVEDFLAEAPVAPVATPLLPESGGTSPHAVQADEETWEEWPEASHSPVPPLQSLEPEPDLASQLNALLKSRGGPVGEASDEQCLDLLVLQCTCRWWQKQFKQRIEPLYGFALPAVAHVAMHWGMFTEHGVISTRNWQDDSEVVWITDPDEDHGDFEGSSEGSRISPWPAYQLWHALMKRVCAWHSSQGKPQPFGQGLEACRLQLGPRSRRLDIEAGLSAFQRDHMDDATHGGHEEPPSILQDALLPLGRQKSFHGRRTYVESGVLLDGRSHHARRQALAPLTGNLVRHLRNAAAHTQPGEQVFGLCQTAFPDVDSELLSSVFEQVLKLVCREGLLVVTRTEWTRAWARAINPTWAASDRALATLDGVSTFADRDGAFRKIRPVGNPCLTMVKKTSEFAVVSVQGAGTGLLTCVIPDLVAPSPLSEYKLGDAQLTLCAQHKDEFDFLQVDAELPIPEHSDLQVCVPTTDTQEVADTLNGYWSQFWTWDDEPTTWDDFSSLLHQTPALPEMDVTLTFAEWKQAIQHLKVNTARGICGWYAQELRDLPDQALDDLLRLFSSQLSSMPAHLMTARTIPLGKTKEPDQAHLTRPITILSLLYRLWGRATTTKILQYWSASFLPQVGFLPGRSLANAMIAFQNRLEQAHMGANVSYGGLTLDLIKAFNFIGREPAAEAMMHYGVPSDWVQFWYASITDMHRAASAAVLLSRQHVETSALIASLLLDFDTTQRIPAEFVTMFVTPTNGSQTIPRSELAIVVRVLQSCPRVEVVTDSQYVIDQHAMLLQQDQIGSCQAMPNYDLLQQLHALQRQPGYDVVLTKVKSHQLQSGPPTWSRLLQLGNEAADQAAKEARKSPVATCRQVPLQHHQEERQRVQAQFALCYDVGCLRKQLLAKVSPEARDPDPSQATPVLQYDDTHAFPPGLHLSPLLRYSLWGEGFSAGILYWATHLKWPSGSFLTDKADVASPRVTWMELLLDCQLPLQLYWPHSIVSSKYPPVLRYPAHHGVHQVDIPFSWTLSNFRRAMRHLEDLLQISLLPRSRGTVNSLYRVGARGHKKGIPWRPQLCCPQEVEQTLKAYFTEHPRCTQFRHQPQLLERTPHFVVNWTPAEVSYDPQIGKKRLQRLEPRPSSSSQAPISPAKGRRRAPPSVDALELEDSTASAGLPSCHSSPKRRSLRLLDEEEELLPPPISRSRPRVLTLSPSTLHCDRAEHLDHWPMGSLDLDRPESPAPNREDFRASIPCGVAVIFFDFDGTLTATPGDRASRRTKQVELQARAPMLGPRLKALRQSGASLGIISKSTESTIRSALEACQLHKLFDAPLVAKAVGFEGKVGFIEDLAVRGCLPRLGSTRGHQVAFHRILLVDDDLLELDRARQRGLQTYAAPEDGGLQEEDFEVIAESLRLPRPSSHPLPSHARIPNSFTSRCRSAAAPSRPVRLPSIDARSRWKTRILFSGDCLGDF</sequence>
<dbReference type="InterPro" id="IPR036397">
    <property type="entry name" value="RNaseH_sf"/>
</dbReference>
<dbReference type="SUPFAM" id="SSF56672">
    <property type="entry name" value="DNA/RNA polymerases"/>
    <property type="match status" value="1"/>
</dbReference>
<dbReference type="Proteomes" id="UP001642484">
    <property type="component" value="Unassembled WGS sequence"/>
</dbReference>
<accession>A0ABP0PXL6</accession>
<evidence type="ECO:0000256" key="1">
    <source>
        <dbReference type="SAM" id="MobiDB-lite"/>
    </source>
</evidence>
<feature type="region of interest" description="Disordered" evidence="1">
    <location>
        <begin position="170"/>
        <end position="208"/>
    </location>
</feature>
<organism evidence="3 4">
    <name type="scientific">Durusdinium trenchii</name>
    <dbReference type="NCBI Taxonomy" id="1381693"/>
    <lineage>
        <taxon>Eukaryota</taxon>
        <taxon>Sar</taxon>
        <taxon>Alveolata</taxon>
        <taxon>Dinophyceae</taxon>
        <taxon>Suessiales</taxon>
        <taxon>Symbiodiniaceae</taxon>
        <taxon>Durusdinium</taxon>
    </lineage>
</organism>
<dbReference type="InterPro" id="IPR036412">
    <property type="entry name" value="HAD-like_sf"/>
</dbReference>
<feature type="domain" description="RNase H type-1" evidence="2">
    <location>
        <begin position="886"/>
        <end position="998"/>
    </location>
</feature>
<feature type="region of interest" description="Disordered" evidence="1">
    <location>
        <begin position="1267"/>
        <end position="1325"/>
    </location>
</feature>
<protein>
    <recommendedName>
        <fullName evidence="2">RNase H type-1 domain-containing protein</fullName>
    </recommendedName>
</protein>
<dbReference type="Pfam" id="PF00075">
    <property type="entry name" value="RNase_H"/>
    <property type="match status" value="1"/>
</dbReference>
<dbReference type="InterPro" id="IPR002156">
    <property type="entry name" value="RNaseH_domain"/>
</dbReference>
<dbReference type="EMBL" id="CAXAMN010023762">
    <property type="protein sequence ID" value="CAK9080684.1"/>
    <property type="molecule type" value="Genomic_DNA"/>
</dbReference>
<evidence type="ECO:0000259" key="2">
    <source>
        <dbReference type="Pfam" id="PF00075"/>
    </source>
</evidence>
<dbReference type="Gene3D" id="3.30.420.10">
    <property type="entry name" value="Ribonuclease H-like superfamily/Ribonuclease H"/>
    <property type="match status" value="1"/>
</dbReference>
<comment type="caution">
    <text evidence="3">The sequence shown here is derived from an EMBL/GenBank/DDBJ whole genome shotgun (WGS) entry which is preliminary data.</text>
</comment>
<feature type="compositionally biased region" description="Acidic residues" evidence="1">
    <location>
        <begin position="184"/>
        <end position="193"/>
    </location>
</feature>
<proteinExistence type="predicted"/>
<evidence type="ECO:0000313" key="3">
    <source>
        <dbReference type="EMBL" id="CAK9080684.1"/>
    </source>
</evidence>
<dbReference type="SUPFAM" id="SSF56784">
    <property type="entry name" value="HAD-like"/>
    <property type="match status" value="1"/>
</dbReference>
<feature type="compositionally biased region" description="Low complexity" evidence="1">
    <location>
        <begin position="1273"/>
        <end position="1284"/>
    </location>
</feature>
<gene>
    <name evidence="3" type="ORF">CCMP2556_LOCUS39578</name>
</gene>
<keyword evidence="4" id="KW-1185">Reference proteome</keyword>
<dbReference type="InterPro" id="IPR043502">
    <property type="entry name" value="DNA/RNA_pol_sf"/>
</dbReference>
<name>A0ABP0PXL6_9DINO</name>
<dbReference type="SUPFAM" id="SSF53098">
    <property type="entry name" value="Ribonuclease H-like"/>
    <property type="match status" value="1"/>
</dbReference>
<reference evidence="3 4" key="1">
    <citation type="submission" date="2024-02" db="EMBL/GenBank/DDBJ databases">
        <authorList>
            <person name="Chen Y."/>
            <person name="Shah S."/>
            <person name="Dougan E. K."/>
            <person name="Thang M."/>
            <person name="Chan C."/>
        </authorList>
    </citation>
    <scope>NUCLEOTIDE SEQUENCE [LARGE SCALE GENOMIC DNA]</scope>
</reference>
<dbReference type="InterPro" id="IPR012337">
    <property type="entry name" value="RNaseH-like_sf"/>
</dbReference>
<dbReference type="InterPro" id="IPR023214">
    <property type="entry name" value="HAD_sf"/>
</dbReference>
<dbReference type="CDD" id="cd01427">
    <property type="entry name" value="HAD_like"/>
    <property type="match status" value="1"/>
</dbReference>
<dbReference type="Gene3D" id="3.40.50.1000">
    <property type="entry name" value="HAD superfamily/HAD-like"/>
    <property type="match status" value="1"/>
</dbReference>